<feature type="transmembrane region" description="Helical" evidence="1">
    <location>
        <begin position="106"/>
        <end position="132"/>
    </location>
</feature>
<feature type="transmembrane region" description="Helical" evidence="1">
    <location>
        <begin position="169"/>
        <end position="191"/>
    </location>
</feature>
<dbReference type="Proteomes" id="UP000739180">
    <property type="component" value="Unassembled WGS sequence"/>
</dbReference>
<accession>A0ABY2XQH4</accession>
<evidence type="ECO:0000259" key="2">
    <source>
        <dbReference type="Pfam" id="PF01970"/>
    </source>
</evidence>
<dbReference type="EMBL" id="VCQT01000020">
    <property type="protein sequence ID" value="TMW13978.1"/>
    <property type="molecule type" value="Genomic_DNA"/>
</dbReference>
<dbReference type="PANTHER" id="PTHR35342">
    <property type="entry name" value="TRICARBOXYLIC TRANSPORT PROTEIN"/>
    <property type="match status" value="1"/>
</dbReference>
<proteinExistence type="predicted"/>
<gene>
    <name evidence="3" type="ORF">FGS76_05135</name>
</gene>
<feature type="transmembrane region" description="Helical" evidence="1">
    <location>
        <begin position="415"/>
        <end position="435"/>
    </location>
</feature>
<reference evidence="3 4" key="1">
    <citation type="submission" date="2019-05" db="EMBL/GenBank/DDBJ databases">
        <title>Genome of Alcanivorax gelatiniphagus, an oil degrading marine bacteria.</title>
        <authorList>
            <person name="Kwon K.K."/>
        </authorList>
    </citation>
    <scope>NUCLEOTIDE SEQUENCE [LARGE SCALE GENOMIC DNA]</scope>
    <source>
        <strain evidence="3 4">MEBiC 08158</strain>
    </source>
</reference>
<comment type="caution">
    <text evidence="3">The sequence shown here is derived from an EMBL/GenBank/DDBJ whole genome shotgun (WGS) entry which is preliminary data.</text>
</comment>
<dbReference type="RefSeq" id="WP_138771554.1">
    <property type="nucleotide sequence ID" value="NZ_JBHSSX010000078.1"/>
</dbReference>
<keyword evidence="4" id="KW-1185">Reference proteome</keyword>
<name>A0ABY2XQH4_9GAMM</name>
<sequence length="503" mass="53514">MDLWNNIVLGLNEALTLETFLFCFIGVTIGTFVGVLPGIGALAAISLALPITHHFDPTAALVMLAGIFYGTMYGGSTAAILLNLPGSITSAVTCIDGFPMARNGRAGIALFVTAIASFVGSSFAIVVVMGFAPVVAAFAVKFSAYEYFAIMLLGLMAASSLASGSPLKGVAMVIVGVVLGLIGTDVTSGQYRFTFGLEGLADGVNLIAIAMGLFGIGEILANVGRDPGERRRPEKVTLRSMMPDRDDWRRFWMPAGRGSLLGTVIGVLPGVGAVLSSFLAYIGEKKISRQPERFGKGAIEGVVAPEAANNAATQSGFIPTLTLGIPGDAVMALLLGAMMLHGIVPGPRFITENPEMFWGLIMSFWVGNLLLLVLNIPLIGLWVRMVSIPYQILYPIILVFVCVGVYSARNNVFDLYVALFFGLVGYVLNAFRYPAAPLLLGFVLGPALEEHLRRALLLSRGDFMVFMERPLSATLIVVSILIFLFSLRHLVGRGIRVARGADG</sequence>
<dbReference type="Pfam" id="PF01970">
    <property type="entry name" value="TctA"/>
    <property type="match status" value="1"/>
</dbReference>
<dbReference type="PANTHER" id="PTHR35342:SF5">
    <property type="entry name" value="TRICARBOXYLIC TRANSPORT PROTEIN"/>
    <property type="match status" value="1"/>
</dbReference>
<feature type="transmembrane region" description="Helical" evidence="1">
    <location>
        <begin position="61"/>
        <end position="85"/>
    </location>
</feature>
<keyword evidence="1" id="KW-0812">Transmembrane</keyword>
<feature type="transmembrane region" description="Helical" evidence="1">
    <location>
        <begin position="144"/>
        <end position="162"/>
    </location>
</feature>
<feature type="domain" description="DUF112" evidence="2">
    <location>
        <begin position="21"/>
        <end position="440"/>
    </location>
</feature>
<feature type="transmembrane region" description="Helical" evidence="1">
    <location>
        <begin position="356"/>
        <end position="382"/>
    </location>
</feature>
<feature type="transmembrane region" description="Helical" evidence="1">
    <location>
        <begin position="388"/>
        <end position="408"/>
    </location>
</feature>
<feature type="transmembrane region" description="Helical" evidence="1">
    <location>
        <begin position="259"/>
        <end position="282"/>
    </location>
</feature>
<feature type="transmembrane region" description="Helical" evidence="1">
    <location>
        <begin position="471"/>
        <end position="491"/>
    </location>
</feature>
<feature type="transmembrane region" description="Helical" evidence="1">
    <location>
        <begin position="323"/>
        <end position="344"/>
    </location>
</feature>
<protein>
    <submittedName>
        <fullName evidence="3">Tripartite tricarboxylate transporter permease</fullName>
    </submittedName>
</protein>
<dbReference type="InterPro" id="IPR002823">
    <property type="entry name" value="DUF112_TM"/>
</dbReference>
<keyword evidence="1" id="KW-1133">Transmembrane helix</keyword>
<organism evidence="3 4">
    <name type="scientific">Alloalcanivorax gelatiniphagus</name>
    <dbReference type="NCBI Taxonomy" id="1194167"/>
    <lineage>
        <taxon>Bacteria</taxon>
        <taxon>Pseudomonadati</taxon>
        <taxon>Pseudomonadota</taxon>
        <taxon>Gammaproteobacteria</taxon>
        <taxon>Oceanospirillales</taxon>
        <taxon>Alcanivoracaceae</taxon>
        <taxon>Alloalcanivorax</taxon>
    </lineage>
</organism>
<evidence type="ECO:0000313" key="4">
    <source>
        <dbReference type="Proteomes" id="UP000739180"/>
    </source>
</evidence>
<evidence type="ECO:0000256" key="1">
    <source>
        <dbReference type="SAM" id="Phobius"/>
    </source>
</evidence>
<evidence type="ECO:0000313" key="3">
    <source>
        <dbReference type="EMBL" id="TMW13978.1"/>
    </source>
</evidence>
<keyword evidence="1" id="KW-0472">Membrane</keyword>
<feature type="transmembrane region" description="Helical" evidence="1">
    <location>
        <begin position="20"/>
        <end position="49"/>
    </location>
</feature>
<feature type="transmembrane region" description="Helical" evidence="1">
    <location>
        <begin position="203"/>
        <end position="223"/>
    </location>
</feature>